<feature type="non-terminal residue" evidence="3">
    <location>
        <position position="407"/>
    </location>
</feature>
<feature type="chain" id="PRO_5006621632" evidence="2">
    <location>
        <begin position="28"/>
        <end position="407"/>
    </location>
</feature>
<dbReference type="VEuPathDB" id="TriTrypDB:BSAL_73735"/>
<feature type="transmembrane region" description="Helical" evidence="1">
    <location>
        <begin position="62"/>
        <end position="93"/>
    </location>
</feature>
<dbReference type="OrthoDB" id="251390at2759"/>
<keyword evidence="1" id="KW-0472">Membrane</keyword>
<accession>A0A0S4ITY9</accession>
<dbReference type="OMA" id="NETITHY"/>
<name>A0A0S4ITY9_BODSA</name>
<reference evidence="4" key="1">
    <citation type="submission" date="2015-09" db="EMBL/GenBank/DDBJ databases">
        <authorList>
            <consortium name="Pathogen Informatics"/>
        </authorList>
    </citation>
    <scope>NUCLEOTIDE SEQUENCE [LARGE SCALE GENOMIC DNA]</scope>
    <source>
        <strain evidence="4">Lake Konstanz</strain>
    </source>
</reference>
<feature type="signal peptide" evidence="2">
    <location>
        <begin position="1"/>
        <end position="27"/>
    </location>
</feature>
<organism evidence="3 4">
    <name type="scientific">Bodo saltans</name>
    <name type="common">Flagellated protozoan</name>
    <dbReference type="NCBI Taxonomy" id="75058"/>
    <lineage>
        <taxon>Eukaryota</taxon>
        <taxon>Discoba</taxon>
        <taxon>Euglenozoa</taxon>
        <taxon>Kinetoplastea</taxon>
        <taxon>Metakinetoplastina</taxon>
        <taxon>Eubodonida</taxon>
        <taxon>Bodonidae</taxon>
        <taxon>Bodo</taxon>
    </lineage>
</organism>
<dbReference type="EMBL" id="CYKH01000630">
    <property type="protein sequence ID" value="CUG07356.1"/>
    <property type="molecule type" value="Genomic_DNA"/>
</dbReference>
<dbReference type="PANTHER" id="PTHR39669">
    <property type="entry name" value="MEMBRANE-ASSOCIATED PROTEIN"/>
    <property type="match status" value="1"/>
</dbReference>
<dbReference type="Proteomes" id="UP000051952">
    <property type="component" value="Unassembled WGS sequence"/>
</dbReference>
<dbReference type="AlphaFoldDB" id="A0A0S4ITY9"/>
<protein>
    <submittedName>
        <fullName evidence="3">Membrane-associated protein, putative</fullName>
    </submittedName>
</protein>
<gene>
    <name evidence="3" type="ORF">BSAL_73735</name>
</gene>
<keyword evidence="4" id="KW-1185">Reference proteome</keyword>
<feature type="transmembrane region" description="Helical" evidence="1">
    <location>
        <begin position="114"/>
        <end position="133"/>
    </location>
</feature>
<evidence type="ECO:0000313" key="4">
    <source>
        <dbReference type="Proteomes" id="UP000051952"/>
    </source>
</evidence>
<sequence length="407" mass="44600">MLRFIKRRTFLVFIICMLSALLGSAMSAGLQCDTVWPGPSSDNDVGKCLTTFTISRFSGPSYVFVVINALLLILFLLIFPIIFLCCVCCQCCCACCNEVPSGGRNESKNSRKNLVILMVILLGIGVTVVALIITGCTQLRSGAEDVFTNFKLHIVDYFLNIISELRAATYDSDTGSYTEPFSNSTFDNIRDQITSLQNTTDKYHGDVMNYSELAANVGYALAVFPLFLFSFTFLFAFLNCRSVLPSLFTCVYYLVGIVFALVAVVMLLMGAIFGDVCAEIDLQKTRQPGLFQWYVMPVCENTANFTPYKEQINSMEADFAKQFCEEMSNYCSATTVYNPSTPSDVFYCTTTNATAATDCPTFSSATAILNAAYAKIGSGVCGASNCSFRQCPTQCVDTQLQSKASDA</sequence>
<keyword evidence="1" id="KW-1133">Transmembrane helix</keyword>
<proteinExistence type="predicted"/>
<dbReference type="PANTHER" id="PTHR39669:SF2">
    <property type="entry name" value="MEMBRANE-ASSOCIATED PROTEIN"/>
    <property type="match status" value="1"/>
</dbReference>
<feature type="transmembrane region" description="Helical" evidence="1">
    <location>
        <begin position="217"/>
        <end position="238"/>
    </location>
</feature>
<evidence type="ECO:0000256" key="1">
    <source>
        <dbReference type="SAM" id="Phobius"/>
    </source>
</evidence>
<evidence type="ECO:0000256" key="2">
    <source>
        <dbReference type="SAM" id="SignalP"/>
    </source>
</evidence>
<evidence type="ECO:0000313" key="3">
    <source>
        <dbReference type="EMBL" id="CUG07356.1"/>
    </source>
</evidence>
<feature type="transmembrane region" description="Helical" evidence="1">
    <location>
        <begin position="250"/>
        <end position="273"/>
    </location>
</feature>
<keyword evidence="1" id="KW-0812">Transmembrane</keyword>
<keyword evidence="2" id="KW-0732">Signal</keyword>